<keyword evidence="8" id="KW-1185">Reference proteome</keyword>
<feature type="domain" description="DUF202" evidence="6">
    <location>
        <begin position="65"/>
        <end position="136"/>
    </location>
</feature>
<feature type="transmembrane region" description="Helical" evidence="5">
    <location>
        <begin position="153"/>
        <end position="172"/>
    </location>
</feature>
<feature type="transmembrane region" description="Helical" evidence="5">
    <location>
        <begin position="109"/>
        <end position="132"/>
    </location>
</feature>
<evidence type="ECO:0000256" key="5">
    <source>
        <dbReference type="SAM" id="Phobius"/>
    </source>
</evidence>
<keyword evidence="3 5" id="KW-1133">Transmembrane helix</keyword>
<dbReference type="PANTHER" id="PTHR34187:SF3">
    <property type="entry name" value="DUF DOMAIN PROTEIN (AFU_ORTHOLOGUE AFUA_6G11150)"/>
    <property type="match status" value="1"/>
</dbReference>
<evidence type="ECO:0000256" key="4">
    <source>
        <dbReference type="ARBA" id="ARBA00023136"/>
    </source>
</evidence>
<dbReference type="InterPro" id="IPR003807">
    <property type="entry name" value="DUF202"/>
</dbReference>
<protein>
    <recommendedName>
        <fullName evidence="6">DUF202 domain-containing protein</fullName>
    </recommendedName>
</protein>
<sequence length="178" mass="20187">MDFRPLDRMDGSDQALMDAPYRPFYTPFKVRPVIVNQHNEYDRAIFAEQPFWGPLLFENNASDARDHAANERTFLSWLRLAVYMAICSVAIVLSFHLKSEPSDTEKKIALPFGIVFWVLSMACLISGLSNYIKTVTRYSRRQALVQAGWKTQLVFTVVATTIVAACVLFLATNASSKR</sequence>
<dbReference type="GO" id="GO:0012505">
    <property type="term" value="C:endomembrane system"/>
    <property type="evidence" value="ECO:0007669"/>
    <property type="project" value="UniProtKB-SubCell"/>
</dbReference>
<name>A0A6A5W4T3_9PLEO</name>
<dbReference type="EMBL" id="ML977620">
    <property type="protein sequence ID" value="KAF1996880.1"/>
    <property type="molecule type" value="Genomic_DNA"/>
</dbReference>
<feature type="transmembrane region" description="Helical" evidence="5">
    <location>
        <begin position="80"/>
        <end position="97"/>
    </location>
</feature>
<organism evidence="7 8">
    <name type="scientific">Amniculicola lignicola CBS 123094</name>
    <dbReference type="NCBI Taxonomy" id="1392246"/>
    <lineage>
        <taxon>Eukaryota</taxon>
        <taxon>Fungi</taxon>
        <taxon>Dikarya</taxon>
        <taxon>Ascomycota</taxon>
        <taxon>Pezizomycotina</taxon>
        <taxon>Dothideomycetes</taxon>
        <taxon>Pleosporomycetidae</taxon>
        <taxon>Pleosporales</taxon>
        <taxon>Amniculicolaceae</taxon>
        <taxon>Amniculicola</taxon>
    </lineage>
</organism>
<evidence type="ECO:0000313" key="8">
    <source>
        <dbReference type="Proteomes" id="UP000799779"/>
    </source>
</evidence>
<proteinExistence type="predicted"/>
<evidence type="ECO:0000259" key="6">
    <source>
        <dbReference type="Pfam" id="PF02656"/>
    </source>
</evidence>
<comment type="subcellular location">
    <subcellularLocation>
        <location evidence="1">Endomembrane system</location>
        <topology evidence="1">Multi-pass membrane protein</topology>
    </subcellularLocation>
</comment>
<dbReference type="OrthoDB" id="5525680at2759"/>
<dbReference type="AlphaFoldDB" id="A0A6A5W4T3"/>
<reference evidence="7" key="1">
    <citation type="journal article" date="2020" name="Stud. Mycol.">
        <title>101 Dothideomycetes genomes: a test case for predicting lifestyles and emergence of pathogens.</title>
        <authorList>
            <person name="Haridas S."/>
            <person name="Albert R."/>
            <person name="Binder M."/>
            <person name="Bloem J."/>
            <person name="Labutti K."/>
            <person name="Salamov A."/>
            <person name="Andreopoulos B."/>
            <person name="Baker S."/>
            <person name="Barry K."/>
            <person name="Bills G."/>
            <person name="Bluhm B."/>
            <person name="Cannon C."/>
            <person name="Castanera R."/>
            <person name="Culley D."/>
            <person name="Daum C."/>
            <person name="Ezra D."/>
            <person name="Gonzalez J."/>
            <person name="Henrissat B."/>
            <person name="Kuo A."/>
            <person name="Liang C."/>
            <person name="Lipzen A."/>
            <person name="Lutzoni F."/>
            <person name="Magnuson J."/>
            <person name="Mondo S."/>
            <person name="Nolan M."/>
            <person name="Ohm R."/>
            <person name="Pangilinan J."/>
            <person name="Park H.-J."/>
            <person name="Ramirez L."/>
            <person name="Alfaro M."/>
            <person name="Sun H."/>
            <person name="Tritt A."/>
            <person name="Yoshinaga Y."/>
            <person name="Zwiers L.-H."/>
            <person name="Turgeon B."/>
            <person name="Goodwin S."/>
            <person name="Spatafora J."/>
            <person name="Crous P."/>
            <person name="Grigoriev I."/>
        </authorList>
    </citation>
    <scope>NUCLEOTIDE SEQUENCE</scope>
    <source>
        <strain evidence="7">CBS 123094</strain>
    </source>
</reference>
<keyword evidence="4 5" id="KW-0472">Membrane</keyword>
<dbReference type="PANTHER" id="PTHR34187">
    <property type="entry name" value="FGR18P"/>
    <property type="match status" value="1"/>
</dbReference>
<keyword evidence="2 5" id="KW-0812">Transmembrane</keyword>
<evidence type="ECO:0000313" key="7">
    <source>
        <dbReference type="EMBL" id="KAF1996880.1"/>
    </source>
</evidence>
<evidence type="ECO:0000256" key="1">
    <source>
        <dbReference type="ARBA" id="ARBA00004127"/>
    </source>
</evidence>
<dbReference type="InterPro" id="IPR052053">
    <property type="entry name" value="IM_YidH-like"/>
</dbReference>
<accession>A0A6A5W4T3</accession>
<evidence type="ECO:0000256" key="3">
    <source>
        <dbReference type="ARBA" id="ARBA00022989"/>
    </source>
</evidence>
<dbReference type="Proteomes" id="UP000799779">
    <property type="component" value="Unassembled WGS sequence"/>
</dbReference>
<evidence type="ECO:0000256" key="2">
    <source>
        <dbReference type="ARBA" id="ARBA00022692"/>
    </source>
</evidence>
<gene>
    <name evidence="7" type="ORF">P154DRAFT_305287</name>
</gene>
<dbReference type="Pfam" id="PF02656">
    <property type="entry name" value="DUF202"/>
    <property type="match status" value="1"/>
</dbReference>